<reference evidence="1 2" key="1">
    <citation type="submission" date="2018-07" db="EMBL/GenBank/DDBJ databases">
        <title>Genomic Encyclopedia of Type Strains, Phase III (KMG-III): the genomes of soil and plant-associated and newly described type strains.</title>
        <authorList>
            <person name="Whitman W."/>
        </authorList>
    </citation>
    <scope>NUCLEOTIDE SEQUENCE [LARGE SCALE GENOMIC DNA]</scope>
    <source>
        <strain evidence="1 2">CECT 8488</strain>
    </source>
</reference>
<dbReference type="InterPro" id="IPR036390">
    <property type="entry name" value="WH_DNA-bd_sf"/>
</dbReference>
<dbReference type="Proteomes" id="UP000256845">
    <property type="component" value="Unassembled WGS sequence"/>
</dbReference>
<dbReference type="Pfam" id="PF11625">
    <property type="entry name" value="DUF3253"/>
    <property type="match status" value="1"/>
</dbReference>
<accession>A0A3D9HEW9</accession>
<dbReference type="InterPro" id="IPR021660">
    <property type="entry name" value="DUF3253"/>
</dbReference>
<dbReference type="InterPro" id="IPR036388">
    <property type="entry name" value="WH-like_DNA-bd_sf"/>
</dbReference>
<gene>
    <name evidence="1" type="ORF">DFP90_10812</name>
</gene>
<comment type="caution">
    <text evidence="1">The sequence shown here is derived from an EMBL/GenBank/DDBJ whole genome shotgun (WGS) entry which is preliminary data.</text>
</comment>
<evidence type="ECO:0000313" key="2">
    <source>
        <dbReference type="Proteomes" id="UP000256845"/>
    </source>
</evidence>
<dbReference type="AlphaFoldDB" id="A0A3D9HEW9"/>
<name>A0A3D9HEW9_9PROT</name>
<dbReference type="Gene3D" id="1.10.10.10">
    <property type="entry name" value="Winged helix-like DNA-binding domain superfamily/Winged helix DNA-binding domain"/>
    <property type="match status" value="1"/>
</dbReference>
<keyword evidence="2" id="KW-1185">Reference proteome</keyword>
<dbReference type="EMBL" id="QRDW01000008">
    <property type="protein sequence ID" value="RED47995.1"/>
    <property type="molecule type" value="Genomic_DNA"/>
</dbReference>
<organism evidence="1 2">
    <name type="scientific">Aestuariispira insulae</name>
    <dbReference type="NCBI Taxonomy" id="1461337"/>
    <lineage>
        <taxon>Bacteria</taxon>
        <taxon>Pseudomonadati</taxon>
        <taxon>Pseudomonadota</taxon>
        <taxon>Alphaproteobacteria</taxon>
        <taxon>Rhodospirillales</taxon>
        <taxon>Kiloniellaceae</taxon>
        <taxon>Aestuariispira</taxon>
    </lineage>
</organism>
<proteinExistence type="predicted"/>
<evidence type="ECO:0000313" key="1">
    <source>
        <dbReference type="EMBL" id="RED47995.1"/>
    </source>
</evidence>
<dbReference type="SUPFAM" id="SSF46785">
    <property type="entry name" value="Winged helix' DNA-binding domain"/>
    <property type="match status" value="1"/>
</dbReference>
<dbReference type="RefSeq" id="WP_115937632.1">
    <property type="nucleotide sequence ID" value="NZ_QRDW01000008.1"/>
</dbReference>
<dbReference type="OrthoDB" id="7631458at2"/>
<sequence>MTDTQDEKPLDPVARDILELLHYLEDGKSVSPQDVAKATADRVRKPKDGPELWRRYMNAAKQQALHLARTGQVEIIRKGEPADLNDLKGLWRIRLPKQD</sequence>
<protein>
    <submittedName>
        <fullName evidence="1">Uncharacterized protein DUF3253</fullName>
    </submittedName>
</protein>